<sequence>MKILVIGGTGLIGKGVCKKLESMGHDVVVGSPSAGVDILTGQGLAAALAGTGIVIDLSNSSSPDGETALNFFRTAGNNLVTAEKTSSVKHHLVLSIVGTPLAQHIGYLQAKQQQEDTIITSGLPYTIIRSTQFHEHTSTIIAVQGDGKEVHVSTVDYQPIAVADVVNYVVKFALEEPKNAIVEIAGPDRGPMNEFVQKYLDEKREDKIVIANDDNKYMFFDIPKSALVPAGDFYPGAIRFDDWNKSS</sequence>
<proteinExistence type="predicted"/>
<feature type="domain" description="NAD(P)-binding" evidence="1">
    <location>
        <begin position="37"/>
        <end position="170"/>
    </location>
</feature>
<dbReference type="RefSeq" id="WP_264282812.1">
    <property type="nucleotide sequence ID" value="NZ_CP107006.1"/>
</dbReference>
<dbReference type="PANTHER" id="PTHR12126:SF11">
    <property type="entry name" value="NADH DEHYDROGENASE [UBIQUINONE] 1 ALPHA SUBCOMPLEX SUBUNIT 9, MITOCHONDRIAL"/>
    <property type="match status" value="1"/>
</dbReference>
<evidence type="ECO:0000313" key="2">
    <source>
        <dbReference type="EMBL" id="UYQ95005.1"/>
    </source>
</evidence>
<dbReference type="InterPro" id="IPR016040">
    <property type="entry name" value="NAD(P)-bd_dom"/>
</dbReference>
<dbReference type="EMBL" id="CP107006">
    <property type="protein sequence ID" value="UYQ95005.1"/>
    <property type="molecule type" value="Genomic_DNA"/>
</dbReference>
<name>A0ABY6J674_9BACT</name>
<evidence type="ECO:0000313" key="3">
    <source>
        <dbReference type="Proteomes" id="UP001162741"/>
    </source>
</evidence>
<accession>A0ABY6J674</accession>
<dbReference type="Gene3D" id="3.40.50.720">
    <property type="entry name" value="NAD(P)-binding Rossmann-like Domain"/>
    <property type="match status" value="1"/>
</dbReference>
<dbReference type="Proteomes" id="UP001162741">
    <property type="component" value="Chromosome"/>
</dbReference>
<dbReference type="InterPro" id="IPR051207">
    <property type="entry name" value="ComplexI_NDUFA9_subunit"/>
</dbReference>
<gene>
    <name evidence="2" type="ORF">MKQ68_07845</name>
</gene>
<protein>
    <submittedName>
        <fullName evidence="2">NAD(P)H-binding protein</fullName>
    </submittedName>
</protein>
<dbReference type="SUPFAM" id="SSF51735">
    <property type="entry name" value="NAD(P)-binding Rossmann-fold domains"/>
    <property type="match status" value="1"/>
</dbReference>
<dbReference type="InterPro" id="IPR036291">
    <property type="entry name" value="NAD(P)-bd_dom_sf"/>
</dbReference>
<evidence type="ECO:0000259" key="1">
    <source>
        <dbReference type="Pfam" id="PF13460"/>
    </source>
</evidence>
<keyword evidence="3" id="KW-1185">Reference proteome</keyword>
<reference evidence="2" key="1">
    <citation type="submission" date="2022-10" db="EMBL/GenBank/DDBJ databases">
        <title>Chitinophaga sp. nov., isolated from soil.</title>
        <authorList>
            <person name="Jeon C.O."/>
        </authorList>
    </citation>
    <scope>NUCLEOTIDE SEQUENCE</scope>
    <source>
        <strain evidence="2">R8</strain>
    </source>
</reference>
<organism evidence="2 3">
    <name type="scientific">Chitinophaga horti</name>
    <dbReference type="NCBI Taxonomy" id="2920382"/>
    <lineage>
        <taxon>Bacteria</taxon>
        <taxon>Pseudomonadati</taxon>
        <taxon>Bacteroidota</taxon>
        <taxon>Chitinophagia</taxon>
        <taxon>Chitinophagales</taxon>
        <taxon>Chitinophagaceae</taxon>
        <taxon>Chitinophaga</taxon>
    </lineage>
</organism>
<dbReference type="PANTHER" id="PTHR12126">
    <property type="entry name" value="NADH-UBIQUINONE OXIDOREDUCTASE 39 KDA SUBUNIT-RELATED"/>
    <property type="match status" value="1"/>
</dbReference>
<dbReference type="Pfam" id="PF13460">
    <property type="entry name" value="NAD_binding_10"/>
    <property type="match status" value="1"/>
</dbReference>